<dbReference type="EMBL" id="CP048882">
    <property type="protein sequence ID" value="QPP05022.1"/>
    <property type="molecule type" value="Genomic_DNA"/>
</dbReference>
<reference evidence="2" key="1">
    <citation type="submission" date="2020-02" db="EMBL/GenBank/DDBJ databases">
        <title>Streptomyces sp. ASO4wet.</title>
        <authorList>
            <person name="Risdian C."/>
            <person name="Landwehr W."/>
            <person name="Schupp P."/>
            <person name="Wink J."/>
        </authorList>
    </citation>
    <scope>NUCLEOTIDE SEQUENCE [LARGE SCALE GENOMIC DNA]</scope>
    <source>
        <strain evidence="2">ASO4wet</strain>
    </source>
</reference>
<name>A0A7T1WQK7_9ACTN</name>
<dbReference type="RefSeq" id="WP_197351188.1">
    <property type="nucleotide sequence ID" value="NZ_CP048882.1"/>
</dbReference>
<dbReference type="AlphaFoldDB" id="A0A7T1WQK7"/>
<gene>
    <name evidence="1" type="ORF">G4Z16_14550</name>
</gene>
<sequence length="64" mass="7085">MADWLAGWSQDIFTMENEHVRFAVNYGLPYGLPALVHLFTGHGIPRESAEVTAATSNSARARPR</sequence>
<keyword evidence="2" id="KW-1185">Reference proteome</keyword>
<evidence type="ECO:0000313" key="1">
    <source>
        <dbReference type="EMBL" id="QPP05022.1"/>
    </source>
</evidence>
<proteinExistence type="predicted"/>
<organism evidence="1 2">
    <name type="scientific">Streptomyces bathyalis</name>
    <dbReference type="NCBI Taxonomy" id="2710756"/>
    <lineage>
        <taxon>Bacteria</taxon>
        <taxon>Bacillati</taxon>
        <taxon>Actinomycetota</taxon>
        <taxon>Actinomycetes</taxon>
        <taxon>Kitasatosporales</taxon>
        <taxon>Streptomycetaceae</taxon>
        <taxon>Streptomyces</taxon>
    </lineage>
</organism>
<dbReference type="KEGG" id="sbat:G4Z16_14550"/>
<accession>A0A7T1WQK7</accession>
<evidence type="ECO:0000313" key="2">
    <source>
        <dbReference type="Proteomes" id="UP000595046"/>
    </source>
</evidence>
<dbReference type="Proteomes" id="UP000595046">
    <property type="component" value="Chromosome"/>
</dbReference>
<protein>
    <submittedName>
        <fullName evidence="1">Uncharacterized protein</fullName>
    </submittedName>
</protein>